<evidence type="ECO:0000256" key="11">
    <source>
        <dbReference type="ARBA" id="ARBA00023012"/>
    </source>
</evidence>
<dbReference type="EC" id="2.7.13.3" evidence="3"/>
<proteinExistence type="predicted"/>
<evidence type="ECO:0000256" key="2">
    <source>
        <dbReference type="ARBA" id="ARBA00004141"/>
    </source>
</evidence>
<dbReference type="PROSITE" id="PS50109">
    <property type="entry name" value="HIS_KIN"/>
    <property type="match status" value="1"/>
</dbReference>
<evidence type="ECO:0000259" key="14">
    <source>
        <dbReference type="PROSITE" id="PS50109"/>
    </source>
</evidence>
<dbReference type="Pfam" id="PF07730">
    <property type="entry name" value="HisKA_3"/>
    <property type="match status" value="1"/>
</dbReference>
<feature type="domain" description="Histidine kinase" evidence="14">
    <location>
        <begin position="393"/>
        <end position="585"/>
    </location>
</feature>
<keyword evidence="12 13" id="KW-0472">Membrane</keyword>
<dbReference type="InterPro" id="IPR003594">
    <property type="entry name" value="HATPase_dom"/>
</dbReference>
<keyword evidence="7" id="KW-0547">Nucleotide-binding</keyword>
<keyword evidence="9" id="KW-0067">ATP-binding</keyword>
<reference evidence="16 17" key="1">
    <citation type="journal article" date="2007" name="Appl. Environ. Microbiol.">
        <title>Genome sequence of the cellulolytic gliding bacterium Cytophaga hutchinsonii.</title>
        <authorList>
            <person name="Xie G."/>
            <person name="Bruce D.C."/>
            <person name="Challacombe J.F."/>
            <person name="Chertkov O."/>
            <person name="Detter J.C."/>
            <person name="Gilna P."/>
            <person name="Han C.S."/>
            <person name="Lucas S."/>
            <person name="Misra M."/>
            <person name="Myers G.L."/>
            <person name="Richardson P."/>
            <person name="Tapia R."/>
            <person name="Thayer N."/>
            <person name="Thompson L.S."/>
            <person name="Brettin T.S."/>
            <person name="Henrissat B."/>
            <person name="Wilson D.B."/>
            <person name="McBride M.J."/>
        </authorList>
    </citation>
    <scope>NUCLEOTIDE SEQUENCE [LARGE SCALE GENOMIC DNA]</scope>
    <source>
        <strain evidence="17">ATCC 33406 / DSM 1761 / CIP 103989 / NBRC 15051 / NCIMB 9469 / D465</strain>
    </source>
</reference>
<evidence type="ECO:0000256" key="4">
    <source>
        <dbReference type="ARBA" id="ARBA00022553"/>
    </source>
</evidence>
<keyword evidence="4" id="KW-0597">Phosphoprotein</keyword>
<accession>A0A6N4SQD3</accession>
<dbReference type="Gene3D" id="3.30.565.10">
    <property type="entry name" value="Histidine kinase-like ATPase, C-terminal domain"/>
    <property type="match status" value="1"/>
</dbReference>
<evidence type="ECO:0000256" key="8">
    <source>
        <dbReference type="ARBA" id="ARBA00022777"/>
    </source>
</evidence>
<dbReference type="GO" id="GO:0046983">
    <property type="term" value="F:protein dimerization activity"/>
    <property type="evidence" value="ECO:0007669"/>
    <property type="project" value="InterPro"/>
</dbReference>
<dbReference type="InterPro" id="IPR000700">
    <property type="entry name" value="PAS-assoc_C"/>
</dbReference>
<comment type="subcellular location">
    <subcellularLocation>
        <location evidence="2">Membrane</location>
        <topology evidence="2">Multi-pass membrane protein</topology>
    </subcellularLocation>
</comment>
<evidence type="ECO:0000256" key="5">
    <source>
        <dbReference type="ARBA" id="ARBA00022679"/>
    </source>
</evidence>
<evidence type="ECO:0000256" key="9">
    <source>
        <dbReference type="ARBA" id="ARBA00022840"/>
    </source>
</evidence>
<comment type="catalytic activity">
    <reaction evidence="1">
        <text>ATP + protein L-histidine = ADP + protein N-phospho-L-histidine.</text>
        <dbReference type="EC" id="2.7.13.3"/>
    </reaction>
</comment>
<protein>
    <recommendedName>
        <fullName evidence="3">histidine kinase</fullName>
        <ecNumber evidence="3">2.7.13.3</ecNumber>
    </recommendedName>
</protein>
<dbReference type="AlphaFoldDB" id="A0A6N4SQD3"/>
<dbReference type="InterPro" id="IPR000014">
    <property type="entry name" value="PAS"/>
</dbReference>
<feature type="transmembrane region" description="Helical" evidence="13">
    <location>
        <begin position="177"/>
        <end position="198"/>
    </location>
</feature>
<dbReference type="Gene3D" id="3.30.450.20">
    <property type="entry name" value="PAS domain"/>
    <property type="match status" value="1"/>
</dbReference>
<dbReference type="GO" id="GO:0005524">
    <property type="term" value="F:ATP binding"/>
    <property type="evidence" value="ECO:0007669"/>
    <property type="project" value="UniProtKB-KW"/>
</dbReference>
<keyword evidence="6 13" id="KW-0812">Transmembrane</keyword>
<dbReference type="Pfam" id="PF13675">
    <property type="entry name" value="PilJ"/>
    <property type="match status" value="1"/>
</dbReference>
<evidence type="ECO:0000256" key="6">
    <source>
        <dbReference type="ARBA" id="ARBA00022692"/>
    </source>
</evidence>
<dbReference type="SMART" id="SM00086">
    <property type="entry name" value="PAC"/>
    <property type="match status" value="1"/>
</dbReference>
<dbReference type="GO" id="GO:0000155">
    <property type="term" value="F:phosphorelay sensor kinase activity"/>
    <property type="evidence" value="ECO:0007669"/>
    <property type="project" value="InterPro"/>
</dbReference>
<dbReference type="InterPro" id="IPR011712">
    <property type="entry name" value="Sig_transdc_His_kin_sub3_dim/P"/>
</dbReference>
<evidence type="ECO:0000256" key="13">
    <source>
        <dbReference type="SAM" id="Phobius"/>
    </source>
</evidence>
<keyword evidence="8 16" id="KW-0418">Kinase</keyword>
<keyword evidence="10 13" id="KW-1133">Transmembrane helix</keyword>
<dbReference type="PANTHER" id="PTHR24421">
    <property type="entry name" value="NITRATE/NITRITE SENSOR PROTEIN NARX-RELATED"/>
    <property type="match status" value="1"/>
</dbReference>
<dbReference type="SMART" id="SM00387">
    <property type="entry name" value="HATPase_c"/>
    <property type="match status" value="1"/>
</dbReference>
<dbReference type="Gene3D" id="1.20.5.1930">
    <property type="match status" value="1"/>
</dbReference>
<dbReference type="CDD" id="cd00130">
    <property type="entry name" value="PAS"/>
    <property type="match status" value="1"/>
</dbReference>
<organism evidence="16 17">
    <name type="scientific">Cytophaga hutchinsonii (strain ATCC 33406 / DSM 1761 / CIP 103989 / NBRC 15051 / NCIMB 9469 / D465)</name>
    <dbReference type="NCBI Taxonomy" id="269798"/>
    <lineage>
        <taxon>Bacteria</taxon>
        <taxon>Pseudomonadati</taxon>
        <taxon>Bacteroidota</taxon>
        <taxon>Cytophagia</taxon>
        <taxon>Cytophagales</taxon>
        <taxon>Cytophagaceae</taxon>
        <taxon>Cytophaga</taxon>
    </lineage>
</organism>
<dbReference type="CDD" id="cd16917">
    <property type="entry name" value="HATPase_UhpB-NarQ-NarX-like"/>
    <property type="match status" value="1"/>
</dbReference>
<dbReference type="PROSITE" id="PS50113">
    <property type="entry name" value="PAC"/>
    <property type="match status" value="1"/>
</dbReference>
<dbReference type="NCBIfam" id="TIGR00229">
    <property type="entry name" value="sensory_box"/>
    <property type="match status" value="1"/>
</dbReference>
<dbReference type="GO" id="GO:0016020">
    <property type="term" value="C:membrane"/>
    <property type="evidence" value="ECO:0007669"/>
    <property type="project" value="UniProtKB-SubCell"/>
</dbReference>
<dbReference type="Pfam" id="PF13426">
    <property type="entry name" value="PAS_9"/>
    <property type="match status" value="1"/>
</dbReference>
<gene>
    <name evidence="16" type="primary">narQ</name>
    <name evidence="16" type="ordered locus">CHU_1265</name>
</gene>
<keyword evidence="5 16" id="KW-0808">Transferase</keyword>
<evidence type="ECO:0000256" key="12">
    <source>
        <dbReference type="ARBA" id="ARBA00023136"/>
    </source>
</evidence>
<evidence type="ECO:0000259" key="15">
    <source>
        <dbReference type="PROSITE" id="PS50113"/>
    </source>
</evidence>
<dbReference type="PANTHER" id="PTHR24421:SF10">
    <property type="entry name" value="NITRATE_NITRITE SENSOR PROTEIN NARQ"/>
    <property type="match status" value="1"/>
</dbReference>
<evidence type="ECO:0000256" key="7">
    <source>
        <dbReference type="ARBA" id="ARBA00022741"/>
    </source>
</evidence>
<dbReference type="InterPro" id="IPR050482">
    <property type="entry name" value="Sensor_HK_TwoCompSys"/>
</dbReference>
<dbReference type="InterPro" id="IPR036890">
    <property type="entry name" value="HATPase_C_sf"/>
</dbReference>
<dbReference type="InterPro" id="IPR005467">
    <property type="entry name" value="His_kinase_dom"/>
</dbReference>
<dbReference type="InterPro" id="IPR035965">
    <property type="entry name" value="PAS-like_dom_sf"/>
</dbReference>
<dbReference type="Proteomes" id="UP000001822">
    <property type="component" value="Chromosome"/>
</dbReference>
<dbReference type="SUPFAM" id="SSF55874">
    <property type="entry name" value="ATPase domain of HSP90 chaperone/DNA topoisomerase II/histidine kinase"/>
    <property type="match status" value="1"/>
</dbReference>
<keyword evidence="11" id="KW-0902">Two-component regulatory system</keyword>
<dbReference type="InterPro" id="IPR001610">
    <property type="entry name" value="PAC"/>
</dbReference>
<dbReference type="InterPro" id="IPR029095">
    <property type="entry name" value="NarX-like_N"/>
</dbReference>
<evidence type="ECO:0000313" key="16">
    <source>
        <dbReference type="EMBL" id="ABG58537.1"/>
    </source>
</evidence>
<feature type="domain" description="PAC" evidence="15">
    <location>
        <begin position="305"/>
        <end position="359"/>
    </location>
</feature>
<dbReference type="SUPFAM" id="SSF55785">
    <property type="entry name" value="PYP-like sensor domain (PAS domain)"/>
    <property type="match status" value="1"/>
</dbReference>
<evidence type="ECO:0000256" key="1">
    <source>
        <dbReference type="ARBA" id="ARBA00000085"/>
    </source>
</evidence>
<sequence length="585" mass="66968">MYAIALSLIAMITILSQILIQQYLSSQVTDSHVINIAARQRTYSQSLSKTALLIESGNDIETNRKEFANTLRQWQKSHEALKGGGSDFMNLPANDRDELKEMFGIIEEPYAAILGASNGMLKELYSPKALDSMNLKAYIRTILENERMYLLGMELIVFDYDRFYRNGVKKLKEIEYILLYIVLVSLFLEAVFIFYPLAVRVKQNMKDLVESETNAKNLATQLQEANTIREQSHKEFRDINYALEKATYVVKTDQYGHIIYANDKYCHVTRYNMGELIGKPLFYNNMGGKESIIYEHINNQERRKEVWQGEIFDHASDGTGFWLDVTMMPIIDNKGSLYQFLVVCTDITKRKNTERELLLLTEEKIKRQGAEQKIISYSIINGQEKERTRIAAEIHDGIGQMLTSLRMKMEMIENKNTHLGSDITELTDLLQMVINETKKICSDLLPSVLDDFGLSAAIRELQKMCSATTEMSFDLDDELEPHALPREVEIGIFRILQEGLNNAIKHSKGSNVFIHISNDEKNVHLFVKDNGKGFDFDEKKLLSREFIAKSNGLRNMKERAELLGGKFVVKSLIGEGTTLQVQIPI</sequence>
<name>A0A6N4SQD3_CYTH3</name>
<evidence type="ECO:0000256" key="3">
    <source>
        <dbReference type="ARBA" id="ARBA00012438"/>
    </source>
</evidence>
<evidence type="ECO:0000313" key="17">
    <source>
        <dbReference type="Proteomes" id="UP000001822"/>
    </source>
</evidence>
<dbReference type="KEGG" id="chu:CHU_1265"/>
<evidence type="ECO:0000256" key="10">
    <source>
        <dbReference type="ARBA" id="ARBA00022989"/>
    </source>
</evidence>
<dbReference type="EMBL" id="CP000383">
    <property type="protein sequence ID" value="ABG58537.1"/>
    <property type="molecule type" value="Genomic_DNA"/>
</dbReference>
<keyword evidence="17" id="KW-1185">Reference proteome</keyword>
<dbReference type="Pfam" id="PF02518">
    <property type="entry name" value="HATPase_c"/>
    <property type="match status" value="1"/>
</dbReference>